<evidence type="ECO:0000256" key="8">
    <source>
        <dbReference type="ARBA" id="ARBA00022839"/>
    </source>
</evidence>
<dbReference type="Gene3D" id="3.40.50.300">
    <property type="entry name" value="P-loop containing nucleotide triphosphate hydrolases"/>
    <property type="match status" value="2"/>
</dbReference>
<keyword evidence="14" id="KW-0413">Isomerase</keyword>
<dbReference type="AlphaFoldDB" id="A0A4R1S7C9"/>
<dbReference type="SMART" id="SM00488">
    <property type="entry name" value="DEXDc2"/>
    <property type="match status" value="1"/>
</dbReference>
<keyword evidence="18" id="KW-1185">Reference proteome</keyword>
<dbReference type="GO" id="GO:0003677">
    <property type="term" value="F:DNA binding"/>
    <property type="evidence" value="ECO:0007669"/>
    <property type="project" value="UniProtKB-KW"/>
</dbReference>
<dbReference type="GO" id="GO:0003678">
    <property type="term" value="F:DNA helicase activity"/>
    <property type="evidence" value="ECO:0007669"/>
    <property type="project" value="InterPro"/>
</dbReference>
<dbReference type="GO" id="GO:0016818">
    <property type="term" value="F:hydrolase activity, acting on acid anhydrides, in phosphorus-containing anhydrides"/>
    <property type="evidence" value="ECO:0007669"/>
    <property type="project" value="InterPro"/>
</dbReference>
<dbReference type="PANTHER" id="PTHR11472:SF34">
    <property type="entry name" value="REGULATOR OF TELOMERE ELONGATION HELICASE 1"/>
    <property type="match status" value="1"/>
</dbReference>
<evidence type="ECO:0000256" key="6">
    <source>
        <dbReference type="ARBA" id="ARBA00022801"/>
    </source>
</evidence>
<dbReference type="InterPro" id="IPR027417">
    <property type="entry name" value="P-loop_NTPase"/>
</dbReference>
<proteinExistence type="inferred from homology"/>
<keyword evidence="8" id="KW-0269">Exonuclease</keyword>
<dbReference type="Pfam" id="PF00270">
    <property type="entry name" value="DEAD"/>
    <property type="match status" value="1"/>
</dbReference>
<keyword evidence="2" id="KW-0540">Nuclease</keyword>
<dbReference type="GO" id="GO:0004527">
    <property type="term" value="F:exonuclease activity"/>
    <property type="evidence" value="ECO:0007669"/>
    <property type="project" value="UniProtKB-KW"/>
</dbReference>
<keyword evidence="13" id="KW-0234">DNA repair</keyword>
<evidence type="ECO:0000256" key="12">
    <source>
        <dbReference type="ARBA" id="ARBA00023125"/>
    </source>
</evidence>
<dbReference type="Pfam" id="PF06733">
    <property type="entry name" value="DEAD_2"/>
    <property type="match status" value="1"/>
</dbReference>
<name>A0A4R1S7C9_HYDET</name>
<dbReference type="InterPro" id="IPR038726">
    <property type="entry name" value="PDDEXK_AddAB-type"/>
</dbReference>
<accession>A0A4R1S7C9</accession>
<evidence type="ECO:0000313" key="18">
    <source>
        <dbReference type="Proteomes" id="UP000295008"/>
    </source>
</evidence>
<keyword evidence="5" id="KW-0227">DNA damage</keyword>
<dbReference type="Pfam" id="PF13307">
    <property type="entry name" value="Helicase_C_2"/>
    <property type="match status" value="1"/>
</dbReference>
<dbReference type="Proteomes" id="UP000295008">
    <property type="component" value="Unassembled WGS sequence"/>
</dbReference>
<dbReference type="Pfam" id="PF12705">
    <property type="entry name" value="PDDEXK_1"/>
    <property type="match status" value="1"/>
</dbReference>
<dbReference type="InterPro" id="IPR006555">
    <property type="entry name" value="ATP-dep_Helicase_C"/>
</dbReference>
<evidence type="ECO:0000259" key="16">
    <source>
        <dbReference type="PROSITE" id="PS51193"/>
    </source>
</evidence>
<keyword evidence="10" id="KW-0408">Iron</keyword>
<dbReference type="SUPFAM" id="SSF52540">
    <property type="entry name" value="P-loop containing nucleoside triphosphate hydrolases"/>
    <property type="match status" value="1"/>
</dbReference>
<keyword evidence="4" id="KW-0547">Nucleotide-binding</keyword>
<dbReference type="PANTHER" id="PTHR11472">
    <property type="entry name" value="DNA REPAIR DEAD HELICASE RAD3/XP-D SUBFAMILY MEMBER"/>
    <property type="match status" value="1"/>
</dbReference>
<dbReference type="PROSITE" id="PS00690">
    <property type="entry name" value="DEAH_ATP_HELICASE"/>
    <property type="match status" value="1"/>
</dbReference>
<evidence type="ECO:0000256" key="3">
    <source>
        <dbReference type="ARBA" id="ARBA00022723"/>
    </source>
</evidence>
<reference evidence="17 18" key="1">
    <citation type="submission" date="2019-03" db="EMBL/GenBank/DDBJ databases">
        <title>Genomic Encyclopedia of Type Strains, Phase IV (KMG-IV): sequencing the most valuable type-strain genomes for metagenomic binning, comparative biology and taxonomic classification.</title>
        <authorList>
            <person name="Goeker M."/>
        </authorList>
    </citation>
    <scope>NUCLEOTIDE SEQUENCE [LARGE SCALE GENOMIC DNA]</scope>
    <source>
        <strain evidence="17 18">LX-B</strain>
    </source>
</reference>
<dbReference type="InterPro" id="IPR042493">
    <property type="entry name" value="XPD_DNA_FeS"/>
</dbReference>
<dbReference type="InterPro" id="IPR002464">
    <property type="entry name" value="DNA/RNA_helicase_DEAH_CS"/>
</dbReference>
<organism evidence="17 18">
    <name type="scientific">Hydrogenispora ethanolica</name>
    <dbReference type="NCBI Taxonomy" id="1082276"/>
    <lineage>
        <taxon>Bacteria</taxon>
        <taxon>Bacillati</taxon>
        <taxon>Bacillota</taxon>
        <taxon>Hydrogenispora</taxon>
    </lineage>
</organism>
<dbReference type="GO" id="GO:0051539">
    <property type="term" value="F:4 iron, 4 sulfur cluster binding"/>
    <property type="evidence" value="ECO:0007669"/>
    <property type="project" value="UniProtKB-KW"/>
</dbReference>
<dbReference type="InterPro" id="IPR011545">
    <property type="entry name" value="DEAD/DEAH_box_helicase_dom"/>
</dbReference>
<dbReference type="EMBL" id="SLUN01000003">
    <property type="protein sequence ID" value="TCL75231.1"/>
    <property type="molecule type" value="Genomic_DNA"/>
</dbReference>
<evidence type="ECO:0000256" key="10">
    <source>
        <dbReference type="ARBA" id="ARBA00023004"/>
    </source>
</evidence>
<evidence type="ECO:0000313" key="17">
    <source>
        <dbReference type="EMBL" id="TCL75231.1"/>
    </source>
</evidence>
<dbReference type="InterPro" id="IPR011604">
    <property type="entry name" value="PDDEXK-like_dom_sf"/>
</dbReference>
<dbReference type="InterPro" id="IPR010614">
    <property type="entry name" value="RAD3-like_helicase_DEAD"/>
</dbReference>
<keyword evidence="9" id="KW-0067">ATP-binding</keyword>
<evidence type="ECO:0000256" key="2">
    <source>
        <dbReference type="ARBA" id="ARBA00022722"/>
    </source>
</evidence>
<dbReference type="OrthoDB" id="9765586at2"/>
<feature type="domain" description="Helicase ATP-binding" evidence="16">
    <location>
        <begin position="181"/>
        <end position="442"/>
    </location>
</feature>
<dbReference type="PROSITE" id="PS51193">
    <property type="entry name" value="HELICASE_ATP_BIND_2"/>
    <property type="match status" value="1"/>
</dbReference>
<evidence type="ECO:0000256" key="1">
    <source>
        <dbReference type="ARBA" id="ARBA00022485"/>
    </source>
</evidence>
<comment type="similarity">
    <text evidence="15">Belongs to the helicase family. DinG subfamily.</text>
</comment>
<evidence type="ECO:0000256" key="13">
    <source>
        <dbReference type="ARBA" id="ARBA00023204"/>
    </source>
</evidence>
<dbReference type="RefSeq" id="WP_132012903.1">
    <property type="nucleotide sequence ID" value="NZ_SLUN01000003.1"/>
</dbReference>
<dbReference type="Gene3D" id="3.90.320.10">
    <property type="match status" value="1"/>
</dbReference>
<evidence type="ECO:0000256" key="14">
    <source>
        <dbReference type="ARBA" id="ARBA00023235"/>
    </source>
</evidence>
<keyword evidence="11" id="KW-0411">Iron-sulfur</keyword>
<keyword evidence="3" id="KW-0479">Metal-binding</keyword>
<evidence type="ECO:0000256" key="5">
    <source>
        <dbReference type="ARBA" id="ARBA00022763"/>
    </source>
</evidence>
<dbReference type="GO" id="GO:0046872">
    <property type="term" value="F:metal ion binding"/>
    <property type="evidence" value="ECO:0007669"/>
    <property type="project" value="UniProtKB-KW"/>
</dbReference>
<evidence type="ECO:0000256" key="15">
    <source>
        <dbReference type="ARBA" id="ARBA00038058"/>
    </source>
</evidence>
<comment type="caution">
    <text evidence="17">The sequence shown here is derived from an EMBL/GenBank/DDBJ whole genome shotgun (WGS) entry which is preliminary data.</text>
</comment>
<gene>
    <name evidence="17" type="ORF">EDC14_1003163</name>
</gene>
<keyword evidence="7" id="KW-0347">Helicase</keyword>
<dbReference type="GO" id="GO:0005524">
    <property type="term" value="F:ATP binding"/>
    <property type="evidence" value="ECO:0007669"/>
    <property type="project" value="UniProtKB-KW"/>
</dbReference>
<dbReference type="SMART" id="SM00491">
    <property type="entry name" value="HELICc2"/>
    <property type="match status" value="1"/>
</dbReference>
<sequence>MAIHQITIGATDLLNRLFHPKDLGAAFTPATRGQEGSAGHHLVSTRHLPGYRAEVPIDFLYERDPFRLRIRGRIDGLLESTERLLVEEVKTTYLPLDALEPAEFPQHLAQIKLYLHFVMAKSGKPVAGQLTYLNLEDLSERSFPVELSREAAAEFFTGLAESFLGEVETAINWQAARDQSLRRLRFPYEALRSGQSELMSAVEQAIQSERDLLAEAATGIGKTVAVLYPALQSLAAGKVNRLFFLTAKTVGKDIVRKTIASLREQGLRLRTLFIEAKERVCFEPGAPCHPEVCPYTTDYYARIEPLLPELLAAELILPEQVLEAARRARVCPFELSLDLALHADLIVGDYNYIFDPGVFLRRFFNGPKKRDAVFLIDEAHNLVARGREMYSATLRQAELSSLEWSARQSAPRLAAPLQEVLEFFDQWEREIWREGRPGLRLSELPELMETKLERLAAVIELFLRRQADHPLWERVRLCYFELTAAVRVIAKLGPEYAIYLKQETDGVMLRLFCINPGPVLQEKLDYCRSAVFFSATLTPPDYFRELLGARDPIQLRLASPFPRENRLYLHVPGIDTRFHARQETAAQVAQCAAALVQAHPGNYLMFFPSYAYLQMLWPLLLRGLGRNAAIHVQSPGMSGKARTAFLQKVSGKGPGSNLGLAVLGGVFGEAVDLPGEDLVGVIIVGPGLPLLDDEQELIRMHFDEWDGKGTFYAAVIPGMIRVIQSAGRVFRSPEDRGVVLLLDDRFCREPFYDLLPPDWFLPGRPFSSADYREILADFWSGSVTL</sequence>
<dbReference type="InterPro" id="IPR014013">
    <property type="entry name" value="Helic_SF1/SF2_ATP-bd_DinG/Rad3"/>
</dbReference>
<dbReference type="Gene3D" id="1.10.275.40">
    <property type="match status" value="1"/>
</dbReference>
<dbReference type="GO" id="GO:0006281">
    <property type="term" value="P:DNA repair"/>
    <property type="evidence" value="ECO:0007669"/>
    <property type="project" value="UniProtKB-KW"/>
</dbReference>
<dbReference type="InterPro" id="IPR006554">
    <property type="entry name" value="Helicase-like_DEXD_c2"/>
</dbReference>
<protein>
    <submittedName>
        <fullName evidence="17">DNA excision repair protein ERCC-2</fullName>
    </submittedName>
</protein>
<evidence type="ECO:0000256" key="9">
    <source>
        <dbReference type="ARBA" id="ARBA00022840"/>
    </source>
</evidence>
<evidence type="ECO:0000256" key="4">
    <source>
        <dbReference type="ARBA" id="ARBA00022741"/>
    </source>
</evidence>
<keyword evidence="12" id="KW-0238">DNA-binding</keyword>
<evidence type="ECO:0000256" key="11">
    <source>
        <dbReference type="ARBA" id="ARBA00023014"/>
    </source>
</evidence>
<keyword evidence="6" id="KW-0378">Hydrolase</keyword>
<dbReference type="Gene3D" id="1.10.30.20">
    <property type="entry name" value="Bacterial XPD DNA helicase, FeS cluster domain"/>
    <property type="match status" value="1"/>
</dbReference>
<evidence type="ECO:0000256" key="7">
    <source>
        <dbReference type="ARBA" id="ARBA00022806"/>
    </source>
</evidence>
<keyword evidence="1" id="KW-0004">4Fe-4S</keyword>
<dbReference type="InterPro" id="IPR045028">
    <property type="entry name" value="DinG/Rad3-like"/>
</dbReference>